<comment type="caution">
    <text evidence="2">The sequence shown here is derived from an EMBL/GenBank/DDBJ whole genome shotgun (WGS) entry which is preliminary data.</text>
</comment>
<proteinExistence type="predicted"/>
<reference evidence="2 3" key="1">
    <citation type="submission" date="2016-10" db="EMBL/GenBank/DDBJ databases">
        <authorList>
            <person name="Varghese N."/>
            <person name="Submissions S."/>
        </authorList>
    </citation>
    <scope>NUCLEOTIDE SEQUENCE [LARGE SCALE GENOMIC DNA]</scope>
    <source>
        <strain evidence="2 3">DSM 5563</strain>
    </source>
</reference>
<accession>A0AAJ5BH94</accession>
<dbReference type="Pfam" id="PF07484">
    <property type="entry name" value="Collar"/>
    <property type="match status" value="1"/>
</dbReference>
<dbReference type="Gene3D" id="3.90.1340.10">
    <property type="entry name" value="Phage tail collar domain"/>
    <property type="match status" value="1"/>
</dbReference>
<dbReference type="SUPFAM" id="SSF88874">
    <property type="entry name" value="Receptor-binding domain of short tail fibre protein gp12"/>
    <property type="match status" value="1"/>
</dbReference>
<feature type="domain" description="Phage tail collar" evidence="1">
    <location>
        <begin position="277"/>
        <end position="324"/>
    </location>
</feature>
<name>A0AAJ5BH94_9GAMM</name>
<evidence type="ECO:0000259" key="1">
    <source>
        <dbReference type="Pfam" id="PF07484"/>
    </source>
</evidence>
<dbReference type="InterPro" id="IPR051934">
    <property type="entry name" value="Phage_Tail_Fiber_Structural"/>
</dbReference>
<evidence type="ECO:0000313" key="3">
    <source>
        <dbReference type="Proteomes" id="UP000226420"/>
    </source>
</evidence>
<dbReference type="RefSeq" id="WP_074822502.1">
    <property type="nucleotide sequence ID" value="NZ_FOLW01000005.1"/>
</dbReference>
<dbReference type="AlphaFoldDB" id="A0AAJ5BH94"/>
<protein>
    <submittedName>
        <fullName evidence="2">Phage Tail Collar Domain</fullName>
    </submittedName>
</protein>
<dbReference type="InterPro" id="IPR037053">
    <property type="entry name" value="Phage_tail_collar_dom_sf"/>
</dbReference>
<evidence type="ECO:0000313" key="2">
    <source>
        <dbReference type="EMBL" id="SFC86425.1"/>
    </source>
</evidence>
<gene>
    <name evidence="2" type="ORF">SAMN02745723_10526</name>
</gene>
<dbReference type="EMBL" id="FOLW01000005">
    <property type="protein sequence ID" value="SFC86425.1"/>
    <property type="molecule type" value="Genomic_DNA"/>
</dbReference>
<dbReference type="InterPro" id="IPR011083">
    <property type="entry name" value="Phage_tail_collar_dom"/>
</dbReference>
<sequence length="418" mass="46521">MSQYTRPDEKVFAQSAKVGEVESFPDVERGWGVAFEQSDGIPPMEWFNGLGKRTDESIRYLLQKGISDWSATEDYPLNAYVQHKNKMWVAVRANINEQPLMSSAWIQTALTIEEIKRLIPDVPVKSVNGKLNHVVLNAQDVGSFERSKNLADADPVIVRKNLRLGAAALRDVGVANNQLMQVGAFGLGNQQTQYTNVTTANNLLTTGFYFVASTVKDIPKLNDSYILVHVGVNTVYQDLTVANSGEKFSRIKRGNSWSNWQLVITDVNSFAITTPVGVPMPWPNINPPSGWLKCNGASFDKNRFPLLAKAYPAGALPDLRGEFIRGWDDGRGVDEARGILTDQNDAMQKITGYFRSIDRNYDWIGGSAYLHSRWSTSIKSGSGDGWGTNVMFDSSREVRTAEETRPRNIAFLYIVRAA</sequence>
<dbReference type="Proteomes" id="UP000226420">
    <property type="component" value="Unassembled WGS sequence"/>
</dbReference>
<dbReference type="PANTHER" id="PTHR35191">
    <property type="entry name" value="PROPHAGE SIDE TAIL FIBER PROTEIN HOMOLOG STFQ-RELATED"/>
    <property type="match status" value="1"/>
</dbReference>
<dbReference type="CDD" id="cd19958">
    <property type="entry name" value="pyocin_knob"/>
    <property type="match status" value="1"/>
</dbReference>
<dbReference type="PANTHER" id="PTHR35191:SF1">
    <property type="entry name" value="PROPHAGE SIDE TAIL FIBER PROTEIN HOMOLOG STFQ-RELATED"/>
    <property type="match status" value="1"/>
</dbReference>
<organism evidence="2 3">
    <name type="scientific">Pragia fontium DSM 5563 = ATCC 49100</name>
    <dbReference type="NCBI Taxonomy" id="1122977"/>
    <lineage>
        <taxon>Bacteria</taxon>
        <taxon>Pseudomonadati</taxon>
        <taxon>Pseudomonadota</taxon>
        <taxon>Gammaproteobacteria</taxon>
        <taxon>Enterobacterales</taxon>
        <taxon>Budviciaceae</taxon>
        <taxon>Pragia</taxon>
    </lineage>
</organism>